<evidence type="ECO:0000259" key="7">
    <source>
        <dbReference type="PROSITE" id="PS50123"/>
    </source>
</evidence>
<dbReference type="PANTHER" id="PTHR24422">
    <property type="entry name" value="CHEMOTAXIS PROTEIN METHYLTRANSFERASE"/>
    <property type="match status" value="1"/>
</dbReference>
<dbReference type="InterPro" id="IPR050903">
    <property type="entry name" value="Bact_Chemotaxis_MeTrfase"/>
</dbReference>
<dbReference type="Proteomes" id="UP000037939">
    <property type="component" value="Unassembled WGS sequence"/>
</dbReference>
<dbReference type="GO" id="GO:0008983">
    <property type="term" value="F:protein-glutamate O-methyltransferase activity"/>
    <property type="evidence" value="ECO:0007669"/>
    <property type="project" value="UniProtKB-EC"/>
</dbReference>
<dbReference type="PRINTS" id="PR00996">
    <property type="entry name" value="CHERMTFRASE"/>
</dbReference>
<proteinExistence type="predicted"/>
<dbReference type="InterPro" id="IPR036804">
    <property type="entry name" value="CheR_N_sf"/>
</dbReference>
<comment type="caution">
    <text evidence="8">The sequence shown here is derived from an EMBL/GenBank/DDBJ whole genome shotgun (WGS) entry which is preliminary data.</text>
</comment>
<dbReference type="SUPFAM" id="SSF53335">
    <property type="entry name" value="S-adenosyl-L-methionine-dependent methyltransferases"/>
    <property type="match status" value="1"/>
</dbReference>
<dbReference type="Gene3D" id="1.10.155.10">
    <property type="entry name" value="Chemotaxis receptor methyltransferase CheR, N-terminal domain"/>
    <property type="match status" value="1"/>
</dbReference>
<evidence type="ECO:0000256" key="6">
    <source>
        <dbReference type="PIRSR" id="PIRSR000410-1"/>
    </source>
</evidence>
<dbReference type="EC" id="2.1.1.80" evidence="5"/>
<dbReference type="InterPro" id="IPR022642">
    <property type="entry name" value="CheR_C"/>
</dbReference>
<dbReference type="InterPro" id="IPR022641">
    <property type="entry name" value="CheR_N"/>
</dbReference>
<keyword evidence="9" id="KW-1185">Reference proteome</keyword>
<evidence type="ECO:0000256" key="3">
    <source>
        <dbReference type="ARBA" id="ARBA00022679"/>
    </source>
</evidence>
<reference evidence="8 9" key="1">
    <citation type="submission" date="2015-07" db="EMBL/GenBank/DDBJ databases">
        <title>Draft genome sequence of the Amantichitinum ursilacus IGB-41, a new chitin-degrading bacterium.</title>
        <authorList>
            <person name="Kirstahler P."/>
            <person name="Guenther M."/>
            <person name="Grumaz C."/>
            <person name="Rupp S."/>
            <person name="Zibek S."/>
            <person name="Sohn K."/>
        </authorList>
    </citation>
    <scope>NUCLEOTIDE SEQUENCE [LARGE SCALE GENOMIC DNA]</scope>
    <source>
        <strain evidence="8 9">IGB-41</strain>
    </source>
</reference>
<feature type="binding site" evidence="6">
    <location>
        <position position="140"/>
    </location>
    <ligand>
        <name>S-adenosyl-L-methionine</name>
        <dbReference type="ChEBI" id="CHEBI:59789"/>
    </ligand>
</feature>
<dbReference type="InterPro" id="IPR026024">
    <property type="entry name" value="Chemotaxis_MeTrfase_CheR"/>
</dbReference>
<dbReference type="AlphaFoldDB" id="A0A0N0XMU9"/>
<dbReference type="SMART" id="SM00138">
    <property type="entry name" value="MeTrc"/>
    <property type="match status" value="1"/>
</dbReference>
<dbReference type="PIRSF" id="PIRSF000410">
    <property type="entry name" value="CheR"/>
    <property type="match status" value="1"/>
</dbReference>
<dbReference type="PROSITE" id="PS50123">
    <property type="entry name" value="CHER"/>
    <property type="match status" value="1"/>
</dbReference>
<feature type="domain" description="CheR-type methyltransferase" evidence="7">
    <location>
        <begin position="1"/>
        <end position="271"/>
    </location>
</feature>
<gene>
    <name evidence="8" type="primary">cheR_1</name>
    <name evidence="8" type="ORF">WG78_00560</name>
</gene>
<comment type="function">
    <text evidence="5">Methylation of the membrane-bound methyl-accepting chemotaxis proteins (MCP) to form gamma-glutamyl methyl ester residues in MCP.</text>
</comment>
<dbReference type="GO" id="GO:0032259">
    <property type="term" value="P:methylation"/>
    <property type="evidence" value="ECO:0007669"/>
    <property type="project" value="UniProtKB-KW"/>
</dbReference>
<protein>
    <recommendedName>
        <fullName evidence="5">Chemotaxis protein methyltransferase</fullName>
        <ecNumber evidence="5">2.1.1.80</ecNumber>
    </recommendedName>
</protein>
<dbReference type="RefSeq" id="WP_053935836.1">
    <property type="nucleotide sequence ID" value="NZ_LAQT01000001.1"/>
</dbReference>
<dbReference type="OrthoDB" id="9816309at2"/>
<keyword evidence="3 5" id="KW-0808">Transferase</keyword>
<keyword evidence="4 5" id="KW-0949">S-adenosyl-L-methionine</keyword>
<dbReference type="Pfam" id="PF01739">
    <property type="entry name" value="CheR"/>
    <property type="match status" value="1"/>
</dbReference>
<feature type="binding site" evidence="6">
    <location>
        <position position="78"/>
    </location>
    <ligand>
        <name>S-adenosyl-L-methionine</name>
        <dbReference type="ChEBI" id="CHEBI:59789"/>
    </ligand>
</feature>
<sequence>MHTTPITRKEFELFQRYLHQHIGLSLPESKQMMLSQRLGKRLRVNQCESYGAYFELIRQDRNAQELQILIDLITTHETYFFREPKHFDALYAMVPPTLTGRDKVRVWSAASSSGEEAYSAAMVLAGVLPPSQSWEILGTDISTQVLETARRGLYSLDQAERIPPAYLKKWCLKGKGRYDGTLLIDKNLRRHVSFRPFNLTGALHELGLFDVIFLRNVTIYFDPPTKRRVVEQVTEQLRPGGWLMMGHAEPLLDRYSGLEQITTAIYRKTHA</sequence>
<organism evidence="8 9">
    <name type="scientific">Amantichitinum ursilacus</name>
    <dbReference type="NCBI Taxonomy" id="857265"/>
    <lineage>
        <taxon>Bacteria</taxon>
        <taxon>Pseudomonadati</taxon>
        <taxon>Pseudomonadota</taxon>
        <taxon>Betaproteobacteria</taxon>
        <taxon>Neisseriales</taxon>
        <taxon>Chitinibacteraceae</taxon>
        <taxon>Amantichitinum</taxon>
    </lineage>
</organism>
<keyword evidence="2 5" id="KW-0489">Methyltransferase</keyword>
<dbReference type="InterPro" id="IPR029063">
    <property type="entry name" value="SAM-dependent_MTases_sf"/>
</dbReference>
<feature type="binding site" evidence="6">
    <location>
        <begin position="215"/>
        <end position="216"/>
    </location>
    <ligand>
        <name>S-adenosyl-L-methionine</name>
        <dbReference type="ChEBI" id="CHEBI:59789"/>
    </ligand>
</feature>
<evidence type="ECO:0000313" key="8">
    <source>
        <dbReference type="EMBL" id="KPC55105.1"/>
    </source>
</evidence>
<dbReference type="EMBL" id="LAQT01000001">
    <property type="protein sequence ID" value="KPC55105.1"/>
    <property type="molecule type" value="Genomic_DNA"/>
</dbReference>
<dbReference type="Gene3D" id="3.40.50.150">
    <property type="entry name" value="Vaccinia Virus protein VP39"/>
    <property type="match status" value="1"/>
</dbReference>
<dbReference type="SUPFAM" id="SSF47757">
    <property type="entry name" value="Chemotaxis receptor methyltransferase CheR, N-terminal domain"/>
    <property type="match status" value="1"/>
</dbReference>
<dbReference type="PANTHER" id="PTHR24422:SF26">
    <property type="entry name" value="CHEMOTAXIS PROTEIN METHYLTRANSFERASE"/>
    <property type="match status" value="1"/>
</dbReference>
<dbReference type="STRING" id="857265.WG78_00560"/>
<evidence type="ECO:0000256" key="2">
    <source>
        <dbReference type="ARBA" id="ARBA00022603"/>
    </source>
</evidence>
<feature type="binding site" evidence="6">
    <location>
        <begin position="198"/>
        <end position="199"/>
    </location>
    <ligand>
        <name>S-adenosyl-L-methionine</name>
        <dbReference type="ChEBI" id="CHEBI:59789"/>
    </ligand>
</feature>
<accession>A0A0N0XMU9</accession>
<evidence type="ECO:0000256" key="1">
    <source>
        <dbReference type="ARBA" id="ARBA00001541"/>
    </source>
</evidence>
<evidence type="ECO:0000256" key="5">
    <source>
        <dbReference type="PIRNR" id="PIRNR000410"/>
    </source>
</evidence>
<evidence type="ECO:0000313" key="9">
    <source>
        <dbReference type="Proteomes" id="UP000037939"/>
    </source>
</evidence>
<name>A0A0N0XMU9_9NEIS</name>
<dbReference type="Pfam" id="PF03705">
    <property type="entry name" value="CheR_N"/>
    <property type="match status" value="1"/>
</dbReference>
<feature type="binding site" evidence="6">
    <location>
        <position position="82"/>
    </location>
    <ligand>
        <name>S-adenosyl-L-methionine</name>
        <dbReference type="ChEBI" id="CHEBI:59789"/>
    </ligand>
</feature>
<dbReference type="InterPro" id="IPR000780">
    <property type="entry name" value="CheR_MeTrfase"/>
</dbReference>
<dbReference type="PATRIC" id="fig|857265.3.peg.118"/>
<comment type="catalytic activity">
    <reaction evidence="1 5">
        <text>L-glutamyl-[protein] + S-adenosyl-L-methionine = [protein]-L-glutamate 5-O-methyl ester + S-adenosyl-L-homocysteine</text>
        <dbReference type="Rhea" id="RHEA:24452"/>
        <dbReference type="Rhea" id="RHEA-COMP:10208"/>
        <dbReference type="Rhea" id="RHEA-COMP:10311"/>
        <dbReference type="ChEBI" id="CHEBI:29973"/>
        <dbReference type="ChEBI" id="CHEBI:57856"/>
        <dbReference type="ChEBI" id="CHEBI:59789"/>
        <dbReference type="ChEBI" id="CHEBI:82795"/>
        <dbReference type="EC" id="2.1.1.80"/>
    </reaction>
</comment>
<evidence type="ECO:0000256" key="4">
    <source>
        <dbReference type="ARBA" id="ARBA00022691"/>
    </source>
</evidence>
<feature type="binding site" evidence="6">
    <location>
        <position position="116"/>
    </location>
    <ligand>
        <name>S-adenosyl-L-methionine</name>
        <dbReference type="ChEBI" id="CHEBI:59789"/>
    </ligand>
</feature>